<dbReference type="Gene3D" id="1.10.443.10">
    <property type="entry name" value="Intergrase catalytic core"/>
    <property type="match status" value="1"/>
</dbReference>
<accession>A0A4S5ES22</accession>
<dbReference type="InterPro" id="IPR050090">
    <property type="entry name" value="Tyrosine_recombinase_XerCD"/>
</dbReference>
<evidence type="ECO:0000256" key="2">
    <source>
        <dbReference type="ARBA" id="ARBA00023172"/>
    </source>
</evidence>
<dbReference type="Pfam" id="PF00589">
    <property type="entry name" value="Phage_integrase"/>
    <property type="match status" value="1"/>
</dbReference>
<dbReference type="InterPro" id="IPR013762">
    <property type="entry name" value="Integrase-like_cat_sf"/>
</dbReference>
<keyword evidence="2" id="KW-0233">DNA recombination</keyword>
<evidence type="ECO:0000313" key="5">
    <source>
        <dbReference type="Proteomes" id="UP000305282"/>
    </source>
</evidence>
<dbReference type="SUPFAM" id="SSF56349">
    <property type="entry name" value="DNA breaking-rejoining enzymes"/>
    <property type="match status" value="1"/>
</dbReference>
<sequence length="419" mass="47980">MGVHVATGRITSDAYYDKIKIKKHWFYQINIPASLTPDGRRRREKGRSSQRGVNFRTKGEALEAMDRRLREIRAGKIDFSGRMTLAEFVEAWAEHQRDEIPDERIAKYRYTVETYVIPWLGTVRLGDVADRLKVHYRFLRTEGMHRSCCHRNRARAERGDVTRCREGRPLSASTTAQVHKVLRSMLGLAVELDLFPIHPMIKIKPPAFKHKEFTPWSAAEVHRGTDLFAAERLGLAWIVAMMGGLRRGELAGLRWRDVDLDARLIHVVNQRAYVHTESGTKIVDRGPKGTSRRSIPMSGVVATLLTEHRKRQRIEGLKHGYGSPTYVFVNELGEPYSPAVIYNRFQTACRRYGLPVVRLHDLRHTFATLLFSEKIDPKIIQKLLGHSSDRLTREIYIHYLPEMGAEAVAALDKKIGKSA</sequence>
<dbReference type="AlphaFoldDB" id="A0A4S5ES22"/>
<evidence type="ECO:0000259" key="3">
    <source>
        <dbReference type="PROSITE" id="PS51898"/>
    </source>
</evidence>
<dbReference type="RefSeq" id="WP_136447769.1">
    <property type="nucleotide sequence ID" value="NZ_SSXH01000164.1"/>
</dbReference>
<reference evidence="4 5" key="1">
    <citation type="submission" date="2019-04" db="EMBL/GenBank/DDBJ databases">
        <title>Draft genome sequences for three unisolated Alnus-infective Frankia Sp+ strains, AgTrS, AiOr and AvVan, the first sequenced Frankia strains able to sporulate in-planta.</title>
        <authorList>
            <person name="Bethencourt L."/>
            <person name="Vautrin F."/>
            <person name="Taib N."/>
            <person name="Dubost A."/>
            <person name="Castro-Garcia L."/>
            <person name="Imbaud O."/>
            <person name="Abrouk D."/>
            <person name="Fournier P."/>
            <person name="Briolay J."/>
            <person name="Nguyen A."/>
            <person name="Normand P."/>
            <person name="Fernandez M.P."/>
            <person name="Brochier-Armanet C."/>
            <person name="Herrera-Belaroussi A."/>
        </authorList>
    </citation>
    <scope>NUCLEOTIDE SEQUENCE [LARGE SCALE GENOMIC DNA]</scope>
    <source>
        <strain evidence="4 5">AvVan</strain>
    </source>
</reference>
<dbReference type="InterPro" id="IPR010998">
    <property type="entry name" value="Integrase_recombinase_N"/>
</dbReference>
<dbReference type="GO" id="GO:0015074">
    <property type="term" value="P:DNA integration"/>
    <property type="evidence" value="ECO:0007669"/>
    <property type="project" value="InterPro"/>
</dbReference>
<dbReference type="CDD" id="cd01189">
    <property type="entry name" value="INT_ICEBs1_C_like"/>
    <property type="match status" value="1"/>
</dbReference>
<name>A0A4S5ES22_9ACTN</name>
<dbReference type="PROSITE" id="PS51898">
    <property type="entry name" value="TYR_RECOMBINASE"/>
    <property type="match status" value="1"/>
</dbReference>
<dbReference type="OrthoDB" id="3175606at2"/>
<comment type="caution">
    <text evidence="4">The sequence shown here is derived from an EMBL/GenBank/DDBJ whole genome shotgun (WGS) entry which is preliminary data.</text>
</comment>
<dbReference type="GO" id="GO:0006310">
    <property type="term" value="P:DNA recombination"/>
    <property type="evidence" value="ECO:0007669"/>
    <property type="project" value="UniProtKB-KW"/>
</dbReference>
<feature type="domain" description="Tyr recombinase" evidence="3">
    <location>
        <begin position="211"/>
        <end position="409"/>
    </location>
</feature>
<dbReference type="InterPro" id="IPR011010">
    <property type="entry name" value="DNA_brk_join_enz"/>
</dbReference>
<dbReference type="PANTHER" id="PTHR30349">
    <property type="entry name" value="PHAGE INTEGRASE-RELATED"/>
    <property type="match status" value="1"/>
</dbReference>
<dbReference type="PANTHER" id="PTHR30349:SF91">
    <property type="entry name" value="INTA PROTEIN"/>
    <property type="match status" value="1"/>
</dbReference>
<gene>
    <name evidence="4" type="ORF">E7Y31_08960</name>
</gene>
<dbReference type="EMBL" id="SSXH01000164">
    <property type="protein sequence ID" value="THJ74850.1"/>
    <property type="molecule type" value="Genomic_DNA"/>
</dbReference>
<proteinExistence type="predicted"/>
<evidence type="ECO:0000256" key="1">
    <source>
        <dbReference type="ARBA" id="ARBA00023125"/>
    </source>
</evidence>
<keyword evidence="5" id="KW-1185">Reference proteome</keyword>
<protein>
    <submittedName>
        <fullName evidence="4">Site-specific integrase</fullName>
    </submittedName>
</protein>
<dbReference type="GO" id="GO:0003677">
    <property type="term" value="F:DNA binding"/>
    <property type="evidence" value="ECO:0007669"/>
    <property type="project" value="UniProtKB-KW"/>
</dbReference>
<evidence type="ECO:0000313" key="4">
    <source>
        <dbReference type="EMBL" id="THJ74850.1"/>
    </source>
</evidence>
<dbReference type="InterPro" id="IPR002104">
    <property type="entry name" value="Integrase_catalytic"/>
</dbReference>
<dbReference type="Gene3D" id="1.10.150.130">
    <property type="match status" value="1"/>
</dbReference>
<dbReference type="Proteomes" id="UP000305282">
    <property type="component" value="Unassembled WGS sequence"/>
</dbReference>
<organism evidence="4 5">
    <name type="scientific">Candidatus Frankia alpina</name>
    <dbReference type="NCBI Taxonomy" id="2699483"/>
    <lineage>
        <taxon>Bacteria</taxon>
        <taxon>Bacillati</taxon>
        <taxon>Actinomycetota</taxon>
        <taxon>Actinomycetes</taxon>
        <taxon>Frankiales</taxon>
        <taxon>Frankiaceae</taxon>
        <taxon>Frankia</taxon>
    </lineage>
</organism>
<keyword evidence="1" id="KW-0238">DNA-binding</keyword>